<accession>A0A942USY1</accession>
<feature type="compositionally biased region" description="Gly residues" evidence="2">
    <location>
        <begin position="541"/>
        <end position="557"/>
    </location>
</feature>
<keyword evidence="3" id="KW-0812">Transmembrane</keyword>
<name>A0A942USY1_9BACI</name>
<sequence length="557" mass="63330">MKRKLVTLLILSIFVLLPMKVLAVEYSITDVLIDAQMMNNGDVIVEEKHTYSFDGDFNGITREIVPKKGAKITSFQASEDGAKLKIKKEDHLYKIYRSGSDETIEVILRYRIEGGVTKYKDMTEFYWPFFDERNESSYEQMTITVHPPHPANDVMALGYDEAYEAEQIDADGTVHFHLGKVAAGENGDIRVAYESNLFPAIATTSSKEIKNTIIEEKQKLAEQKRKYAENKETMSSVGKIVIPIVSSIFTMFIAIAAISSRRNGEAANIEITKERLVLPKLKMSMPATIFHTKSFSTNMVAAALLDLVRKKYVKQLSDNEFLLVNRNVENRHETVLLDWLFYEVGKEGTFHSEDLNLYVNEKKNHWRYEKTMAEWRQALKEEIAAFGIFENKAPVRWLFGIVSFMLIPLTVLFILYDLYLWMFMTTLLFMTGMGMTLFYKPLSWDGLIIKKEWQQFWLRFDDIKETEFNKWSEEDQEIALIYGLGTKKKIVSIDDNFSRQTDHSFLTYYMVTGPMLTSTFISADKEIKRAAAADSSTGSGSSSGGGVGGGGGGSGAF</sequence>
<feature type="domain" description="DUF2207" evidence="4">
    <location>
        <begin position="27"/>
        <end position="192"/>
    </location>
</feature>
<evidence type="ECO:0000259" key="5">
    <source>
        <dbReference type="Pfam" id="PF20990"/>
    </source>
</evidence>
<dbReference type="RefSeq" id="WP_213100136.1">
    <property type="nucleotide sequence ID" value="NZ_JAGYPN010000008.1"/>
</dbReference>
<keyword evidence="3" id="KW-0472">Membrane</keyword>
<feature type="region of interest" description="Disordered" evidence="2">
    <location>
        <begin position="533"/>
        <end position="557"/>
    </location>
</feature>
<dbReference type="AlphaFoldDB" id="A0A942USY1"/>
<dbReference type="InterPro" id="IPR048389">
    <property type="entry name" value="YciQ-like_C"/>
</dbReference>
<gene>
    <name evidence="6" type="ORF">KHA91_20515</name>
</gene>
<feature type="domain" description="Predicted membrane protein YciQ-like C-terminal" evidence="5">
    <location>
        <begin position="288"/>
        <end position="466"/>
    </location>
</feature>
<dbReference type="EMBL" id="JAGYPN010000008">
    <property type="protein sequence ID" value="MBS4225077.1"/>
    <property type="molecule type" value="Genomic_DNA"/>
</dbReference>
<reference evidence="6 7" key="1">
    <citation type="submission" date="2021-05" db="EMBL/GenBank/DDBJ databases">
        <title>Novel Bacillus species.</title>
        <authorList>
            <person name="Liu G."/>
        </authorList>
    </citation>
    <scope>NUCLEOTIDE SEQUENCE [LARGE SCALE GENOMIC DNA]</scope>
    <source>
        <strain evidence="6 7">FJAT-49682</strain>
    </source>
</reference>
<comment type="caution">
    <text evidence="6">The sequence shown here is derived from an EMBL/GenBank/DDBJ whole genome shotgun (WGS) entry which is preliminary data.</text>
</comment>
<evidence type="ECO:0000256" key="3">
    <source>
        <dbReference type="SAM" id="Phobius"/>
    </source>
</evidence>
<feature type="transmembrane region" description="Helical" evidence="3">
    <location>
        <begin position="397"/>
        <end position="415"/>
    </location>
</feature>
<evidence type="ECO:0000259" key="4">
    <source>
        <dbReference type="Pfam" id="PF09972"/>
    </source>
</evidence>
<keyword evidence="3" id="KW-1133">Transmembrane helix</keyword>
<feature type="transmembrane region" description="Helical" evidence="3">
    <location>
        <begin position="240"/>
        <end position="258"/>
    </location>
</feature>
<proteinExistence type="predicted"/>
<dbReference type="Pfam" id="PF20990">
    <property type="entry name" value="DUF2207_C"/>
    <property type="match status" value="1"/>
</dbReference>
<evidence type="ECO:0000256" key="2">
    <source>
        <dbReference type="SAM" id="MobiDB-lite"/>
    </source>
</evidence>
<evidence type="ECO:0000313" key="7">
    <source>
        <dbReference type="Proteomes" id="UP000676456"/>
    </source>
</evidence>
<evidence type="ECO:0000256" key="1">
    <source>
        <dbReference type="SAM" id="Coils"/>
    </source>
</evidence>
<protein>
    <submittedName>
        <fullName evidence="6">DUF2207 domain-containing protein</fullName>
    </submittedName>
</protein>
<feature type="transmembrane region" description="Helical" evidence="3">
    <location>
        <begin position="421"/>
        <end position="439"/>
    </location>
</feature>
<dbReference type="Pfam" id="PF09972">
    <property type="entry name" value="DUF2207"/>
    <property type="match status" value="1"/>
</dbReference>
<keyword evidence="1" id="KW-0175">Coiled coil</keyword>
<feature type="coiled-coil region" evidence="1">
    <location>
        <begin position="206"/>
        <end position="233"/>
    </location>
</feature>
<dbReference type="InterPro" id="IPR018702">
    <property type="entry name" value="DUF2207"/>
</dbReference>
<organism evidence="6 7">
    <name type="scientific">Lederbergia citrea</name>
    <dbReference type="NCBI Taxonomy" id="2833581"/>
    <lineage>
        <taxon>Bacteria</taxon>
        <taxon>Bacillati</taxon>
        <taxon>Bacillota</taxon>
        <taxon>Bacilli</taxon>
        <taxon>Bacillales</taxon>
        <taxon>Bacillaceae</taxon>
        <taxon>Lederbergia</taxon>
    </lineage>
</organism>
<keyword evidence="7" id="KW-1185">Reference proteome</keyword>
<dbReference type="Proteomes" id="UP000676456">
    <property type="component" value="Unassembled WGS sequence"/>
</dbReference>
<evidence type="ECO:0000313" key="6">
    <source>
        <dbReference type="EMBL" id="MBS4225077.1"/>
    </source>
</evidence>